<dbReference type="Proteomes" id="UP000267418">
    <property type="component" value="Unassembled WGS sequence"/>
</dbReference>
<evidence type="ECO:0000313" key="1">
    <source>
        <dbReference type="EMBL" id="RTQ33321.1"/>
    </source>
</evidence>
<comment type="caution">
    <text evidence="1">The sequence shown here is derived from an EMBL/GenBank/DDBJ whole genome shotgun (WGS) entry which is preliminary data.</text>
</comment>
<dbReference type="OrthoDB" id="8855502at2"/>
<dbReference type="AlphaFoldDB" id="A0A431TJE0"/>
<name>A0A431TJE0_9BURK</name>
<accession>A0A431TJE0</accession>
<organism evidence="1 2">
    <name type="scientific">Variovorax gossypii</name>
    <dbReference type="NCBI Taxonomy" id="1679495"/>
    <lineage>
        <taxon>Bacteria</taxon>
        <taxon>Pseudomonadati</taxon>
        <taxon>Pseudomonadota</taxon>
        <taxon>Betaproteobacteria</taxon>
        <taxon>Burkholderiales</taxon>
        <taxon>Comamonadaceae</taxon>
        <taxon>Variovorax</taxon>
    </lineage>
</organism>
<dbReference type="EMBL" id="RXOE01000004">
    <property type="protein sequence ID" value="RTQ33321.1"/>
    <property type="molecule type" value="Genomic_DNA"/>
</dbReference>
<gene>
    <name evidence="1" type="ORF">EJP69_17510</name>
</gene>
<sequence length="92" mass="10760">MRLFERFRAWQDHRRWHRLACERALAEFALTHAERTVGAHVLRLGAQEAVVRVMYANGRIPLGRCWFAVPRDGGAVRELSFEDVALMESPWR</sequence>
<evidence type="ECO:0000313" key="2">
    <source>
        <dbReference type="Proteomes" id="UP000267418"/>
    </source>
</evidence>
<dbReference type="RefSeq" id="WP_126471756.1">
    <property type="nucleotide sequence ID" value="NZ_RXOE01000004.1"/>
</dbReference>
<proteinExistence type="predicted"/>
<protein>
    <submittedName>
        <fullName evidence="1">Uncharacterized protein</fullName>
    </submittedName>
</protein>
<keyword evidence="2" id="KW-1185">Reference proteome</keyword>
<reference evidence="1 2" key="1">
    <citation type="submission" date="2018-12" db="EMBL/GenBank/DDBJ databases">
        <title>The genome of Variovorax gossypii DSM 100435.</title>
        <authorList>
            <person name="Gao J."/>
            <person name="Sun J."/>
        </authorList>
    </citation>
    <scope>NUCLEOTIDE SEQUENCE [LARGE SCALE GENOMIC DNA]</scope>
    <source>
        <strain evidence="1 2">DSM 100435</strain>
    </source>
</reference>